<protein>
    <submittedName>
        <fullName evidence="1">Uncharacterized protein</fullName>
    </submittedName>
</protein>
<dbReference type="Proteomes" id="UP000324222">
    <property type="component" value="Unassembled WGS sequence"/>
</dbReference>
<evidence type="ECO:0000313" key="1">
    <source>
        <dbReference type="EMBL" id="MPC19819.1"/>
    </source>
</evidence>
<evidence type="ECO:0000313" key="2">
    <source>
        <dbReference type="Proteomes" id="UP000324222"/>
    </source>
</evidence>
<proteinExistence type="predicted"/>
<dbReference type="EMBL" id="VSRR010000807">
    <property type="protein sequence ID" value="MPC19819.1"/>
    <property type="molecule type" value="Genomic_DNA"/>
</dbReference>
<organism evidence="1 2">
    <name type="scientific">Portunus trituberculatus</name>
    <name type="common">Swimming crab</name>
    <name type="synonym">Neptunus trituberculatus</name>
    <dbReference type="NCBI Taxonomy" id="210409"/>
    <lineage>
        <taxon>Eukaryota</taxon>
        <taxon>Metazoa</taxon>
        <taxon>Ecdysozoa</taxon>
        <taxon>Arthropoda</taxon>
        <taxon>Crustacea</taxon>
        <taxon>Multicrustacea</taxon>
        <taxon>Malacostraca</taxon>
        <taxon>Eumalacostraca</taxon>
        <taxon>Eucarida</taxon>
        <taxon>Decapoda</taxon>
        <taxon>Pleocyemata</taxon>
        <taxon>Brachyura</taxon>
        <taxon>Eubrachyura</taxon>
        <taxon>Portunoidea</taxon>
        <taxon>Portunidae</taxon>
        <taxon>Portuninae</taxon>
        <taxon>Portunus</taxon>
    </lineage>
</organism>
<dbReference type="AlphaFoldDB" id="A0A5B7DF90"/>
<gene>
    <name evidence="1" type="ORF">E2C01_012749</name>
</gene>
<reference evidence="1 2" key="1">
    <citation type="submission" date="2019-05" db="EMBL/GenBank/DDBJ databases">
        <title>Another draft genome of Portunus trituberculatus and its Hox gene families provides insights of decapod evolution.</title>
        <authorList>
            <person name="Jeong J.-H."/>
            <person name="Song I."/>
            <person name="Kim S."/>
            <person name="Choi T."/>
            <person name="Kim D."/>
            <person name="Ryu S."/>
            <person name="Kim W."/>
        </authorList>
    </citation>
    <scope>NUCLEOTIDE SEQUENCE [LARGE SCALE GENOMIC DNA]</scope>
    <source>
        <tissue evidence="1">Muscle</tissue>
    </source>
</reference>
<comment type="caution">
    <text evidence="1">The sequence shown here is derived from an EMBL/GenBank/DDBJ whole genome shotgun (WGS) entry which is preliminary data.</text>
</comment>
<accession>A0A5B7DF90</accession>
<keyword evidence="2" id="KW-1185">Reference proteome</keyword>
<sequence length="100" mass="11703">MQDGRLSLAGGSEVDRWEWQHPRCKWRKNVSHRNTDVQTLQLRADSFDECLVTGLQPRQAGMRLKKGPDDLRIVTGEMGKWRHLTNNRRDAIRSIRIPRV</sequence>
<name>A0A5B7DF90_PORTR</name>